<keyword evidence="4" id="KW-0808">Transferase</keyword>
<keyword evidence="3" id="KW-0119">Carbohydrate metabolism</keyword>
<dbReference type="Gene3D" id="3.30.420.40">
    <property type="match status" value="2"/>
</dbReference>
<dbReference type="GO" id="GO:0042732">
    <property type="term" value="P:D-xylose metabolic process"/>
    <property type="evidence" value="ECO:0007669"/>
    <property type="project" value="UniProtKB-KW"/>
</dbReference>
<name>A0A316DIF7_9BACL</name>
<comment type="function">
    <text evidence="1">Transcriptional repressor of xylose-utilizing enzymes.</text>
</comment>
<keyword evidence="5" id="KW-1185">Reference proteome</keyword>
<evidence type="ECO:0000256" key="1">
    <source>
        <dbReference type="ARBA" id="ARBA00002486"/>
    </source>
</evidence>
<sequence>MNAQIGGNPVMLKQMNKSQILQVLFKKSPLTKADVATQTQLTFVTVSNLITELQNDGFVREMGLAVSTGGRKPLLYGINPDAFVFAGIEVQVERLVCVLTDFENRVLNSRIVAVDSLEGPVFVARKSREIVVEMLEESNLSMDLLARVSVSTPGPIDREQGVIVSPPNMPNWRNVPFRDMIQAEFSVPCDLEKDANAAALGESRYGAGRGVENLIYIIVDVGIGGGIVLGGEVYRGQLNGAGEVGHTLIDLNGPLCNCGSHGCLESMASKSAIERELSGPFGNELVFEELIQRTDDKRVRESLLRSGTYLGAALANLGNIFNPEMIILGGELATGCTLYFERAEAIARRRMLPHFVHRVQIKPAELGKLSGAIGAATIAWQTMVQSLTF</sequence>
<dbReference type="PROSITE" id="PS01125">
    <property type="entry name" value="ROK"/>
    <property type="match status" value="1"/>
</dbReference>
<dbReference type="GO" id="GO:0016301">
    <property type="term" value="F:kinase activity"/>
    <property type="evidence" value="ECO:0007669"/>
    <property type="project" value="UniProtKB-KW"/>
</dbReference>
<proteinExistence type="inferred from homology"/>
<evidence type="ECO:0000256" key="2">
    <source>
        <dbReference type="ARBA" id="ARBA00006479"/>
    </source>
</evidence>
<comment type="similarity">
    <text evidence="2">Belongs to the ROK (NagC/XylR) family.</text>
</comment>
<dbReference type="Gene3D" id="1.10.10.10">
    <property type="entry name" value="Winged helix-like DNA-binding domain superfamily/Winged helix DNA-binding domain"/>
    <property type="match status" value="1"/>
</dbReference>
<gene>
    <name evidence="4" type="ORF">C7459_101277</name>
</gene>
<dbReference type="Proteomes" id="UP000245634">
    <property type="component" value="Unassembled WGS sequence"/>
</dbReference>
<dbReference type="InterPro" id="IPR043129">
    <property type="entry name" value="ATPase_NBD"/>
</dbReference>
<evidence type="ECO:0000313" key="5">
    <source>
        <dbReference type="Proteomes" id="UP000245634"/>
    </source>
</evidence>
<dbReference type="PANTHER" id="PTHR18964">
    <property type="entry name" value="ROK (REPRESSOR, ORF, KINASE) FAMILY"/>
    <property type="match status" value="1"/>
</dbReference>
<evidence type="ECO:0000313" key="4">
    <source>
        <dbReference type="EMBL" id="PWK16413.1"/>
    </source>
</evidence>
<dbReference type="SUPFAM" id="SSF46785">
    <property type="entry name" value="Winged helix' DNA-binding domain"/>
    <property type="match status" value="1"/>
</dbReference>
<dbReference type="InterPro" id="IPR049874">
    <property type="entry name" value="ROK_cs"/>
</dbReference>
<keyword evidence="3" id="KW-0859">Xylose metabolism</keyword>
<organism evidence="4 5">
    <name type="scientific">Tumebacillus permanentifrigoris</name>
    <dbReference type="NCBI Taxonomy" id="378543"/>
    <lineage>
        <taxon>Bacteria</taxon>
        <taxon>Bacillati</taxon>
        <taxon>Bacillota</taxon>
        <taxon>Bacilli</taxon>
        <taxon>Bacillales</taxon>
        <taxon>Alicyclobacillaceae</taxon>
        <taxon>Tumebacillus</taxon>
    </lineage>
</organism>
<dbReference type="InterPro" id="IPR036390">
    <property type="entry name" value="WH_DNA-bd_sf"/>
</dbReference>
<dbReference type="OrthoDB" id="9810372at2"/>
<dbReference type="RefSeq" id="WP_109685490.1">
    <property type="nucleotide sequence ID" value="NZ_QGGL01000001.1"/>
</dbReference>
<dbReference type="InterPro" id="IPR000600">
    <property type="entry name" value="ROK"/>
</dbReference>
<evidence type="ECO:0000256" key="3">
    <source>
        <dbReference type="ARBA" id="ARBA00022629"/>
    </source>
</evidence>
<dbReference type="Pfam" id="PF00480">
    <property type="entry name" value="ROK"/>
    <property type="match status" value="1"/>
</dbReference>
<dbReference type="PANTHER" id="PTHR18964:SF149">
    <property type="entry name" value="BIFUNCTIONAL UDP-N-ACETYLGLUCOSAMINE 2-EPIMERASE_N-ACETYLMANNOSAMINE KINASE"/>
    <property type="match status" value="1"/>
</dbReference>
<protein>
    <submittedName>
        <fullName evidence="4">Putative NBD/HSP70 family sugar kinase</fullName>
    </submittedName>
</protein>
<dbReference type="SUPFAM" id="SSF53067">
    <property type="entry name" value="Actin-like ATPase domain"/>
    <property type="match status" value="1"/>
</dbReference>
<keyword evidence="4" id="KW-0418">Kinase</keyword>
<comment type="caution">
    <text evidence="4">The sequence shown here is derived from an EMBL/GenBank/DDBJ whole genome shotgun (WGS) entry which is preliminary data.</text>
</comment>
<dbReference type="InterPro" id="IPR036388">
    <property type="entry name" value="WH-like_DNA-bd_sf"/>
</dbReference>
<dbReference type="AlphaFoldDB" id="A0A316DIF7"/>
<reference evidence="4 5" key="1">
    <citation type="submission" date="2018-05" db="EMBL/GenBank/DDBJ databases">
        <title>Genomic Encyclopedia of Type Strains, Phase IV (KMG-IV): sequencing the most valuable type-strain genomes for metagenomic binning, comparative biology and taxonomic classification.</title>
        <authorList>
            <person name="Goeker M."/>
        </authorList>
    </citation>
    <scope>NUCLEOTIDE SEQUENCE [LARGE SCALE GENOMIC DNA]</scope>
    <source>
        <strain evidence="4 5">DSM 18773</strain>
    </source>
</reference>
<dbReference type="EMBL" id="QGGL01000001">
    <property type="protein sequence ID" value="PWK16413.1"/>
    <property type="molecule type" value="Genomic_DNA"/>
</dbReference>
<accession>A0A316DIF7</accession>